<accession>A0A317FBX3</accession>
<keyword evidence="3" id="KW-0574">Periplasm</keyword>
<evidence type="ECO:0000259" key="5">
    <source>
        <dbReference type="SMART" id="SM00858"/>
    </source>
</evidence>
<dbReference type="Gene3D" id="2.30.30.760">
    <property type="match status" value="1"/>
</dbReference>
<protein>
    <submittedName>
        <fullName evidence="6">Flagella basal body P-ring formation protein FlgA</fullName>
    </submittedName>
</protein>
<evidence type="ECO:0000313" key="6">
    <source>
        <dbReference type="EMBL" id="PWS36591.1"/>
    </source>
</evidence>
<evidence type="ECO:0000256" key="3">
    <source>
        <dbReference type="ARBA" id="ARBA00022764"/>
    </source>
</evidence>
<feature type="chain" id="PRO_5016263939" evidence="4">
    <location>
        <begin position="19"/>
        <end position="305"/>
    </location>
</feature>
<evidence type="ECO:0000256" key="4">
    <source>
        <dbReference type="SAM" id="SignalP"/>
    </source>
</evidence>
<organism evidence="6 7">
    <name type="scientific">Falsiroseomonas bella</name>
    <dbReference type="NCBI Taxonomy" id="2184016"/>
    <lineage>
        <taxon>Bacteria</taxon>
        <taxon>Pseudomonadati</taxon>
        <taxon>Pseudomonadota</taxon>
        <taxon>Alphaproteobacteria</taxon>
        <taxon>Acetobacterales</taxon>
        <taxon>Roseomonadaceae</taxon>
        <taxon>Falsiroseomonas</taxon>
    </lineage>
</organism>
<dbReference type="InterPro" id="IPR013974">
    <property type="entry name" value="SAF"/>
</dbReference>
<dbReference type="RefSeq" id="WP_109871384.1">
    <property type="nucleotide sequence ID" value="NZ_QGNA01000003.1"/>
</dbReference>
<keyword evidence="6" id="KW-0969">Cilium</keyword>
<dbReference type="Gene3D" id="3.90.1210.10">
    <property type="entry name" value="Antifreeze-like/N-acetylneuraminic acid synthase C-terminal domain"/>
    <property type="match status" value="1"/>
</dbReference>
<dbReference type="InterPro" id="IPR039246">
    <property type="entry name" value="Flagellar_FlgA"/>
</dbReference>
<dbReference type="InterPro" id="IPR017585">
    <property type="entry name" value="SAF_FlgA"/>
</dbReference>
<dbReference type="EMBL" id="QGNA01000003">
    <property type="protein sequence ID" value="PWS36591.1"/>
    <property type="molecule type" value="Genomic_DNA"/>
</dbReference>
<dbReference type="OrthoDB" id="7727421at2"/>
<proteinExistence type="predicted"/>
<evidence type="ECO:0000256" key="2">
    <source>
        <dbReference type="ARBA" id="ARBA00022729"/>
    </source>
</evidence>
<name>A0A317FBX3_9PROT</name>
<keyword evidence="6" id="KW-0966">Cell projection</keyword>
<evidence type="ECO:0000256" key="1">
    <source>
        <dbReference type="ARBA" id="ARBA00004418"/>
    </source>
</evidence>
<dbReference type="SMART" id="SM00858">
    <property type="entry name" value="SAF"/>
    <property type="match status" value="1"/>
</dbReference>
<dbReference type="GO" id="GO:0044780">
    <property type="term" value="P:bacterial-type flagellum assembly"/>
    <property type="evidence" value="ECO:0007669"/>
    <property type="project" value="InterPro"/>
</dbReference>
<dbReference type="GO" id="GO:0042597">
    <property type="term" value="C:periplasmic space"/>
    <property type="evidence" value="ECO:0007669"/>
    <property type="project" value="UniProtKB-SubCell"/>
</dbReference>
<dbReference type="Proteomes" id="UP000245765">
    <property type="component" value="Unassembled WGS sequence"/>
</dbReference>
<sequence length="305" mass="32213">MRYLLFVLALLAAAPLRAEQPGPRPFAVVQDAVVRLSDLFENAGPRADVVLGPAPAPGARLVVEAPQLQAIARANGLDWRPMGAERVVLERPGRALSHDEVLLALRAALRGQGLEDEDEIELPGFAPPMVPEGGFVQLAVEGAVLDLAGARFVATLAIMAEGTPTQRLRLAGRALRTAPMLVAARRLTAGEVLDAEDVRLIRVPASRLRPGAAQATEAVLGQALRRPAAAEQPLLLADLAQPMLIERGQTVTMLYEIPGMTLSAQGRAMAAAPRGGTVPVMNLSSRTVVQAEAVARGRVRVGPPR</sequence>
<dbReference type="CDD" id="cd11614">
    <property type="entry name" value="SAF_CpaB_FlgA_like"/>
    <property type="match status" value="1"/>
</dbReference>
<comment type="subcellular location">
    <subcellularLocation>
        <location evidence="1">Periplasm</location>
    </subcellularLocation>
</comment>
<comment type="caution">
    <text evidence="6">The sequence shown here is derived from an EMBL/GenBank/DDBJ whole genome shotgun (WGS) entry which is preliminary data.</text>
</comment>
<evidence type="ECO:0000313" key="7">
    <source>
        <dbReference type="Proteomes" id="UP000245765"/>
    </source>
</evidence>
<gene>
    <name evidence="6" type="primary">flgA</name>
    <name evidence="6" type="ORF">DFH01_15725</name>
</gene>
<keyword evidence="7" id="KW-1185">Reference proteome</keyword>
<dbReference type="Pfam" id="PF13144">
    <property type="entry name" value="ChapFlgA"/>
    <property type="match status" value="1"/>
</dbReference>
<dbReference type="PANTHER" id="PTHR36307:SF1">
    <property type="entry name" value="FLAGELLA BASAL BODY P-RING FORMATION PROTEIN FLGA"/>
    <property type="match status" value="1"/>
</dbReference>
<keyword evidence="6" id="KW-0282">Flagellum</keyword>
<feature type="signal peptide" evidence="4">
    <location>
        <begin position="1"/>
        <end position="18"/>
    </location>
</feature>
<feature type="domain" description="SAF" evidence="5">
    <location>
        <begin position="178"/>
        <end position="240"/>
    </location>
</feature>
<dbReference type="AlphaFoldDB" id="A0A317FBX3"/>
<keyword evidence="2 4" id="KW-0732">Signal</keyword>
<dbReference type="PANTHER" id="PTHR36307">
    <property type="entry name" value="FLAGELLA BASAL BODY P-RING FORMATION PROTEIN FLGA"/>
    <property type="match status" value="1"/>
</dbReference>
<reference evidence="7" key="1">
    <citation type="submission" date="2018-05" db="EMBL/GenBank/DDBJ databases">
        <authorList>
            <person name="Du Z."/>
            <person name="Wang X."/>
        </authorList>
    </citation>
    <scope>NUCLEOTIDE SEQUENCE [LARGE SCALE GENOMIC DNA]</scope>
    <source>
        <strain evidence="7">CQN31</strain>
    </source>
</reference>
<dbReference type="NCBIfam" id="TIGR03170">
    <property type="entry name" value="flgA_cterm"/>
    <property type="match status" value="1"/>
</dbReference>